<dbReference type="Gene3D" id="3.40.50.12660">
    <property type="match status" value="2"/>
</dbReference>
<dbReference type="KEGG" id="egt:105961965"/>
<dbReference type="GO" id="GO:0004197">
    <property type="term" value="F:cysteine-type endopeptidase activity"/>
    <property type="evidence" value="ECO:0000318"/>
    <property type="project" value="GO_Central"/>
</dbReference>
<dbReference type="Proteomes" id="UP000030748">
    <property type="component" value="Unassembled WGS sequence"/>
</dbReference>
<dbReference type="eggNOG" id="KOG1546">
    <property type="taxonomic scope" value="Eukaryota"/>
</dbReference>
<dbReference type="Pfam" id="PF00656">
    <property type="entry name" value="Peptidase_C14"/>
    <property type="match status" value="1"/>
</dbReference>
<evidence type="ECO:0000256" key="1">
    <source>
        <dbReference type="ARBA" id="ARBA00009005"/>
    </source>
</evidence>
<dbReference type="AlphaFoldDB" id="A0A022R0Q0"/>
<reference evidence="4 5" key="1">
    <citation type="journal article" date="2013" name="Proc. Natl. Acad. Sci. U.S.A.">
        <title>Fine-scale variation in meiotic recombination in Mimulus inferred from population shotgun sequencing.</title>
        <authorList>
            <person name="Hellsten U."/>
            <person name="Wright K.M."/>
            <person name="Jenkins J."/>
            <person name="Shu S."/>
            <person name="Yuan Y."/>
            <person name="Wessler S.R."/>
            <person name="Schmutz J."/>
            <person name="Willis J.H."/>
            <person name="Rokhsar D.S."/>
        </authorList>
    </citation>
    <scope>NUCLEOTIDE SEQUENCE [LARGE SCALE GENOMIC DNA]</scope>
    <source>
        <strain evidence="5">cv. DUN x IM62</strain>
    </source>
</reference>
<dbReference type="InterPro" id="IPR011600">
    <property type="entry name" value="Pept_C14_caspase"/>
</dbReference>
<proteinExistence type="inferred from homology"/>
<evidence type="ECO:0000259" key="3">
    <source>
        <dbReference type="Pfam" id="PF00656"/>
    </source>
</evidence>
<dbReference type="GO" id="GO:0006508">
    <property type="term" value="P:proteolysis"/>
    <property type="evidence" value="ECO:0000318"/>
    <property type="project" value="GO_Central"/>
</dbReference>
<gene>
    <name evidence="4" type="ORF">MIMGU_mgv1a007841mg</name>
</gene>
<feature type="domain" description="Peptidase C14 caspase" evidence="3">
    <location>
        <begin position="3"/>
        <end position="383"/>
    </location>
</feature>
<dbReference type="OrthoDB" id="3223806at2759"/>
<dbReference type="OMA" id="GKPEMAY"/>
<accession>A0A022R0Q0</accession>
<sequence length="393" mass="42906">MAKKAVLIGCNYPGTQGELRGCVNDVLRMYVCLVERYGFAEQDIAVLIDTDESYTQPTGRNIRAALVDLVCSAAPGDSLFVHYSGHGVRLPSDNPDDETGYDECIVPTDINLITDDDFRALVDQVPKGCRITIVSDSCHSGGLISAAKEQIGESTKKQKSFNNESISGVRNFVRKSVEGAIESRGIHISSKHHHTPQHQKQQQQPHHQQTLDGHHIKNKSLPLHILTEILQQKTGKNDITADKLRPTLFSIFGEDSTPKIKSFMKKIFSKLQEHENLVVGGVVLGVVGGLALHYIDHKHKKKHNSASVLSDSGILISGCQTDETSADVTPSGDAGLAYGALSDAVQRIIEETGGKVSNQKLVIKARELLTKQGFSQHPGLYCSDDHVDDPFVC</sequence>
<organism evidence="4 5">
    <name type="scientific">Erythranthe guttata</name>
    <name type="common">Yellow monkey flower</name>
    <name type="synonym">Mimulus guttatus</name>
    <dbReference type="NCBI Taxonomy" id="4155"/>
    <lineage>
        <taxon>Eukaryota</taxon>
        <taxon>Viridiplantae</taxon>
        <taxon>Streptophyta</taxon>
        <taxon>Embryophyta</taxon>
        <taxon>Tracheophyta</taxon>
        <taxon>Spermatophyta</taxon>
        <taxon>Magnoliopsida</taxon>
        <taxon>eudicotyledons</taxon>
        <taxon>Gunneridae</taxon>
        <taxon>Pentapetalae</taxon>
        <taxon>asterids</taxon>
        <taxon>lamiids</taxon>
        <taxon>Lamiales</taxon>
        <taxon>Phrymaceae</taxon>
        <taxon>Erythranthe</taxon>
    </lineage>
</organism>
<dbReference type="EMBL" id="KI630752">
    <property type="protein sequence ID" value="EYU33806.1"/>
    <property type="molecule type" value="Genomic_DNA"/>
</dbReference>
<evidence type="ECO:0000313" key="5">
    <source>
        <dbReference type="Proteomes" id="UP000030748"/>
    </source>
</evidence>
<evidence type="ECO:0000313" key="4">
    <source>
        <dbReference type="EMBL" id="EYU33806.1"/>
    </source>
</evidence>
<dbReference type="PhylomeDB" id="A0A022R0Q0"/>
<comment type="similarity">
    <text evidence="1">Belongs to the peptidase C14B family.</text>
</comment>
<dbReference type="GO" id="GO:0005737">
    <property type="term" value="C:cytoplasm"/>
    <property type="evidence" value="ECO:0000318"/>
    <property type="project" value="GO_Central"/>
</dbReference>
<dbReference type="InterPro" id="IPR050452">
    <property type="entry name" value="Metacaspase"/>
</dbReference>
<keyword evidence="5" id="KW-1185">Reference proteome</keyword>
<name>A0A022R0Q0_ERYGU</name>
<protein>
    <recommendedName>
        <fullName evidence="3">Peptidase C14 caspase domain-containing protein</fullName>
    </recommendedName>
</protein>
<evidence type="ECO:0000256" key="2">
    <source>
        <dbReference type="SAM" id="MobiDB-lite"/>
    </source>
</evidence>
<feature type="compositionally biased region" description="Low complexity" evidence="2">
    <location>
        <begin position="198"/>
        <end position="210"/>
    </location>
</feature>
<dbReference type="PANTHER" id="PTHR48104:SF30">
    <property type="entry name" value="METACASPASE-1"/>
    <property type="match status" value="1"/>
</dbReference>
<feature type="region of interest" description="Disordered" evidence="2">
    <location>
        <begin position="190"/>
        <end position="212"/>
    </location>
</feature>
<dbReference type="PANTHER" id="PTHR48104">
    <property type="entry name" value="METACASPASE-4"/>
    <property type="match status" value="1"/>
</dbReference>